<feature type="region of interest" description="Disordered" evidence="2">
    <location>
        <begin position="703"/>
        <end position="877"/>
    </location>
</feature>
<comment type="caution">
    <text evidence="3">The sequence shown here is derived from an EMBL/GenBank/DDBJ whole genome shotgun (WGS) entry which is preliminary data.</text>
</comment>
<evidence type="ECO:0000256" key="2">
    <source>
        <dbReference type="SAM" id="MobiDB-lite"/>
    </source>
</evidence>
<feature type="region of interest" description="Disordered" evidence="2">
    <location>
        <begin position="456"/>
        <end position="495"/>
    </location>
</feature>
<feature type="region of interest" description="Disordered" evidence="2">
    <location>
        <begin position="237"/>
        <end position="268"/>
    </location>
</feature>
<evidence type="ECO:0000256" key="1">
    <source>
        <dbReference type="SAM" id="Coils"/>
    </source>
</evidence>
<sequence>MMYTTGQKRPVPEGIVFGSPTAKRPCQVDDANQERAYIAASRRPNRDIYSRFESALRASETHFKRTGLYLHVTKECVIKGRTYQECPYDPNTKEAINAEIAAAQAENAGRPAAGLPEGLVIGFGAGTPKSPPSVSAVSPLPSPAFSDFSGLSMVTSPAMRAASASPVMREPSPIMPTTFGIPSVSSGQMFPTPLSMFGYPDAWPSTPTPSMPSYLGFGLNTPPASMFPSSPAPATSPVRAASPVPTVSPASTVSPTIPGPATPATVDDPTGLDLTIDLTWDDDVVSFGDIMDVDPQAQAIVNQPEPAKPLQVQEQPVQQPAQQLEQLVQQQQAELLKLGEQQYAQWQGLVEQHKALLQQVQQPEARQLLAQQQQAQQGQLAQQHQAQLEALAEQQRVQREQLAQKQQAQQQPVQYQPVQQQPVQHQPVQYQPVQHQPVQQQSLEEQQQAWLQRWKQQKQAQQEQPEDPQVREQREKEQREKEQREKEQREEEERQHKFYQEWNERLQYKTREPVGVIPTLRWRDEVNIRLANMWPKDQRKAVAQFYKEVEEWKKAGCPHKPCCKSDLKLPDPDYVGPSLADIWEAERKNAEEKEKKRKTALAMQRKLFKALGLDPYARVHLDPERARQIVFAANNHPASALKRLEQAFPQVDLTEDDDNEAVVETRWDPNGLKSRWLKRVCELLTMCKDNSRAAALLKALSPPARRDEAPAAREGGSSPLFSPRPSVSPVLPAPYPSPVAPLLSPSSEHGDDNVQMDGEELEKMLEEEFLEAPELEVTELVEEVAQAELQTTEEPQEEKKKKKGKKPAQKKPAQSKKAAQKKRKAQEEEEEEDTKEKEETQEEEEDLPEHLKQLEAEFGVMEEDEDDSEWFEVIYPE</sequence>
<evidence type="ECO:0000313" key="3">
    <source>
        <dbReference type="EMBL" id="KAL1838427.1"/>
    </source>
</evidence>
<dbReference type="Proteomes" id="UP001583172">
    <property type="component" value="Unassembled WGS sequence"/>
</dbReference>
<feature type="compositionally biased region" description="Basic and acidic residues" evidence="2">
    <location>
        <begin position="468"/>
        <end position="495"/>
    </location>
</feature>
<protein>
    <submittedName>
        <fullName evidence="3">Uncharacterized protein</fullName>
    </submittedName>
</protein>
<feature type="compositionally biased region" description="Acidic residues" evidence="2">
    <location>
        <begin position="767"/>
        <end position="782"/>
    </location>
</feature>
<dbReference type="EMBL" id="JAZGSY010000215">
    <property type="protein sequence ID" value="KAL1838427.1"/>
    <property type="molecule type" value="Genomic_DNA"/>
</dbReference>
<proteinExistence type="predicted"/>
<feature type="compositionally biased region" description="Low complexity" evidence="2">
    <location>
        <begin position="783"/>
        <end position="793"/>
    </location>
</feature>
<feature type="compositionally biased region" description="Acidic residues" evidence="2">
    <location>
        <begin position="827"/>
        <end position="847"/>
    </location>
</feature>
<feature type="coiled-coil region" evidence="1">
    <location>
        <begin position="381"/>
        <end position="411"/>
    </location>
</feature>
<gene>
    <name evidence="3" type="ORF">VTJ49DRAFT_2679</name>
</gene>
<organism evidence="3 4">
    <name type="scientific">Humicola insolens</name>
    <name type="common">Soft-rot fungus</name>
    <dbReference type="NCBI Taxonomy" id="85995"/>
    <lineage>
        <taxon>Eukaryota</taxon>
        <taxon>Fungi</taxon>
        <taxon>Dikarya</taxon>
        <taxon>Ascomycota</taxon>
        <taxon>Pezizomycotina</taxon>
        <taxon>Sordariomycetes</taxon>
        <taxon>Sordariomycetidae</taxon>
        <taxon>Sordariales</taxon>
        <taxon>Chaetomiaceae</taxon>
        <taxon>Mycothermus</taxon>
    </lineage>
</organism>
<feature type="compositionally biased region" description="Acidic residues" evidence="2">
    <location>
        <begin position="860"/>
        <end position="870"/>
    </location>
</feature>
<keyword evidence="1" id="KW-0175">Coiled coil</keyword>
<name>A0ABR3VA48_HUMIN</name>
<reference evidence="3 4" key="1">
    <citation type="journal article" date="2024" name="Commun. Biol.">
        <title>Comparative genomic analysis of thermophilic fungi reveals convergent evolutionary adaptations and gene losses.</title>
        <authorList>
            <person name="Steindorff A.S."/>
            <person name="Aguilar-Pontes M.V."/>
            <person name="Robinson A.J."/>
            <person name="Andreopoulos B."/>
            <person name="LaButti K."/>
            <person name="Kuo A."/>
            <person name="Mondo S."/>
            <person name="Riley R."/>
            <person name="Otillar R."/>
            <person name="Haridas S."/>
            <person name="Lipzen A."/>
            <person name="Grimwood J."/>
            <person name="Schmutz J."/>
            <person name="Clum A."/>
            <person name="Reid I.D."/>
            <person name="Moisan M.C."/>
            <person name="Butler G."/>
            <person name="Nguyen T.T.M."/>
            <person name="Dewar K."/>
            <person name="Conant G."/>
            <person name="Drula E."/>
            <person name="Henrissat B."/>
            <person name="Hansel C."/>
            <person name="Singer S."/>
            <person name="Hutchinson M.I."/>
            <person name="de Vries R.P."/>
            <person name="Natvig D.O."/>
            <person name="Powell A.J."/>
            <person name="Tsang A."/>
            <person name="Grigoriev I.V."/>
        </authorList>
    </citation>
    <scope>NUCLEOTIDE SEQUENCE [LARGE SCALE GENOMIC DNA]</scope>
    <source>
        <strain evidence="3 4">CBS 620.91</strain>
    </source>
</reference>
<feature type="compositionally biased region" description="Basic residues" evidence="2">
    <location>
        <begin position="800"/>
        <end position="809"/>
    </location>
</feature>
<accession>A0ABR3VA48</accession>
<keyword evidence="4" id="KW-1185">Reference proteome</keyword>
<feature type="region of interest" description="Disordered" evidence="2">
    <location>
        <begin position="1"/>
        <end position="22"/>
    </location>
</feature>
<evidence type="ECO:0000313" key="4">
    <source>
        <dbReference type="Proteomes" id="UP001583172"/>
    </source>
</evidence>